<proteinExistence type="predicted"/>
<reference evidence="1" key="1">
    <citation type="submission" date="2017-04" db="EMBL/GenBank/DDBJ databases">
        <authorList>
            <person name="Afonso C.L."/>
            <person name="Miller P.J."/>
            <person name="Scott M.A."/>
            <person name="Spackman E."/>
            <person name="Goraichik I."/>
            <person name="Dimitrov K.M."/>
            <person name="Suarez D.L."/>
            <person name="Swayne D.E."/>
        </authorList>
    </citation>
    <scope>NUCLEOTIDE SEQUENCE [LARGE SCALE GENOMIC DNA]</scope>
    <source>
        <strain evidence="1">DSM 3385</strain>
    </source>
</reference>
<gene>
    <name evidence="1" type="ORF">SAMN02746065_11176</name>
</gene>
<accession>A0A1W2CBG4</accession>
<dbReference type="AlphaFoldDB" id="A0A1W2CBG4"/>
<organism evidence="1 2">
    <name type="scientific">Desulfocicer vacuolatum DSM 3385</name>
    <dbReference type="NCBI Taxonomy" id="1121400"/>
    <lineage>
        <taxon>Bacteria</taxon>
        <taxon>Pseudomonadati</taxon>
        <taxon>Thermodesulfobacteriota</taxon>
        <taxon>Desulfobacteria</taxon>
        <taxon>Desulfobacterales</taxon>
        <taxon>Desulfobacteraceae</taxon>
        <taxon>Desulfocicer</taxon>
    </lineage>
</organism>
<sequence>MIMNSNIHDVAVITAEEVMALNFINLSPACHLRRYFRQGLRSHIFEVLDVCDVSKETQGELSKGVRWFPRAVPQKMLRILRTRFSQLSQALDEVNKYTMILKFLGPEFIAVSQEFIVEYHGANGSEIILCGLQEYVQGKALDPWDLSGDNPIDIFFQRHFPGQNSGGKSVKKAIESISFFVKKVKRMAMDEGYIPDLAGNGNLIITARGELKLVDINNIIKVHYNEKIFLDDKKYPSCDKSVEVLAILEQKVMKNKFFLDGQLYRHFFSTERRQRVKELEEKFYQNW</sequence>
<evidence type="ECO:0000313" key="1">
    <source>
        <dbReference type="EMBL" id="SMC82426.1"/>
    </source>
</evidence>
<dbReference type="Proteomes" id="UP000192418">
    <property type="component" value="Unassembled WGS sequence"/>
</dbReference>
<keyword evidence="2" id="KW-1185">Reference proteome</keyword>
<dbReference type="EMBL" id="FWXY01000011">
    <property type="protein sequence ID" value="SMC82426.1"/>
    <property type="molecule type" value="Genomic_DNA"/>
</dbReference>
<evidence type="ECO:0000313" key="2">
    <source>
        <dbReference type="Proteomes" id="UP000192418"/>
    </source>
</evidence>
<protein>
    <submittedName>
        <fullName evidence="1">Uncharacterized protein</fullName>
    </submittedName>
</protein>
<name>A0A1W2CBG4_9BACT</name>